<feature type="transmembrane region" description="Helical" evidence="7">
    <location>
        <begin position="20"/>
        <end position="43"/>
    </location>
</feature>
<dbReference type="Proteomes" id="UP000578531">
    <property type="component" value="Unassembled WGS sequence"/>
</dbReference>
<evidence type="ECO:0000256" key="3">
    <source>
        <dbReference type="ARBA" id="ARBA00022989"/>
    </source>
</evidence>
<evidence type="ECO:0000256" key="4">
    <source>
        <dbReference type="ARBA" id="ARBA00023136"/>
    </source>
</evidence>
<feature type="compositionally biased region" description="Basic and acidic residues" evidence="6">
    <location>
        <begin position="419"/>
        <end position="429"/>
    </location>
</feature>
<protein>
    <recommendedName>
        <fullName evidence="8">Rhodopsin domain-containing protein</fullName>
    </recommendedName>
</protein>
<keyword evidence="4 7" id="KW-0472">Membrane</keyword>
<dbReference type="PANTHER" id="PTHR33048:SF47">
    <property type="entry name" value="INTEGRAL MEMBRANE PROTEIN-RELATED"/>
    <property type="match status" value="1"/>
</dbReference>
<feature type="compositionally biased region" description="Low complexity" evidence="6">
    <location>
        <begin position="297"/>
        <end position="322"/>
    </location>
</feature>
<feature type="region of interest" description="Disordered" evidence="6">
    <location>
        <begin position="287"/>
        <end position="334"/>
    </location>
</feature>
<dbReference type="GeneID" id="59290306"/>
<evidence type="ECO:0000259" key="8">
    <source>
        <dbReference type="Pfam" id="PF20684"/>
    </source>
</evidence>
<feature type="transmembrane region" description="Helical" evidence="7">
    <location>
        <begin position="55"/>
        <end position="81"/>
    </location>
</feature>
<reference evidence="9 10" key="1">
    <citation type="journal article" date="2020" name="Genomics">
        <title>Complete, high-quality genomes from long-read metagenomic sequencing of two wolf lichen thalli reveals enigmatic genome architecture.</title>
        <authorList>
            <person name="McKenzie S.K."/>
            <person name="Walston R.F."/>
            <person name="Allen J.L."/>
        </authorList>
    </citation>
    <scope>NUCLEOTIDE SEQUENCE [LARGE SCALE GENOMIC DNA]</scope>
    <source>
        <strain evidence="9">WasteWater2</strain>
    </source>
</reference>
<accession>A0A8H6FR16</accession>
<feature type="transmembrane region" description="Helical" evidence="7">
    <location>
        <begin position="101"/>
        <end position="122"/>
    </location>
</feature>
<sequence>MADHFEGLIPPADRGHAETGAIYGAVITVTVLATIAVIFRFVARRKSEASISYDDYSIVLALVFLYGLNVDTIIAAALWGLGKHFFTLSKDQLLHFQKNGLASLALYFTTNATTKMSLLLLYYRLFSPSRRFRIAVYTAAVVVVAWWMAVLFADIFQCVPVHAFWTFHVKNANTARCMDTFTFSIGTGVSNLVTDIMVLCLPMPMVWSLRTNRAQKISLTGVFLLGFFVCAISIVRIVKLVAAGRLDPTYSLGIAFTWSSVEPSVGIISACIPIMRSLFSHRLFSPGLPPHPRSNQTPSAKKTPMTTTTSSSHPASATVPSPVHGHFTRLDGPTYRDQLESSYRDRWGLASSGRTDDGGGGGGAGSGDGNGGAPVANGSYGDRKGVSWLMYGPGKGDAAALEEGGGVQEPGFQLRQWPRGREGPHWRGG</sequence>
<feature type="compositionally biased region" description="Gly residues" evidence="6">
    <location>
        <begin position="358"/>
        <end position="372"/>
    </location>
</feature>
<proteinExistence type="inferred from homology"/>
<dbReference type="PANTHER" id="PTHR33048">
    <property type="entry name" value="PTH11-LIKE INTEGRAL MEMBRANE PROTEIN (AFU_ORTHOLOGUE AFUA_5G11245)"/>
    <property type="match status" value="1"/>
</dbReference>
<keyword evidence="10" id="KW-1185">Reference proteome</keyword>
<feature type="region of interest" description="Disordered" evidence="6">
    <location>
        <begin position="408"/>
        <end position="429"/>
    </location>
</feature>
<keyword evidence="2 7" id="KW-0812">Transmembrane</keyword>
<name>A0A8H6FR16_9LECA</name>
<dbReference type="AlphaFoldDB" id="A0A8H6FR16"/>
<organism evidence="9 10">
    <name type="scientific">Letharia columbiana</name>
    <dbReference type="NCBI Taxonomy" id="112416"/>
    <lineage>
        <taxon>Eukaryota</taxon>
        <taxon>Fungi</taxon>
        <taxon>Dikarya</taxon>
        <taxon>Ascomycota</taxon>
        <taxon>Pezizomycotina</taxon>
        <taxon>Lecanoromycetes</taxon>
        <taxon>OSLEUM clade</taxon>
        <taxon>Lecanoromycetidae</taxon>
        <taxon>Lecanorales</taxon>
        <taxon>Lecanorineae</taxon>
        <taxon>Parmeliaceae</taxon>
        <taxon>Letharia</taxon>
    </lineage>
</organism>
<evidence type="ECO:0000313" key="9">
    <source>
        <dbReference type="EMBL" id="KAF6233108.1"/>
    </source>
</evidence>
<dbReference type="InterPro" id="IPR052337">
    <property type="entry name" value="SAT4-like"/>
</dbReference>
<feature type="transmembrane region" description="Helical" evidence="7">
    <location>
        <begin position="219"/>
        <end position="238"/>
    </location>
</feature>
<evidence type="ECO:0000256" key="6">
    <source>
        <dbReference type="SAM" id="MobiDB-lite"/>
    </source>
</evidence>
<feature type="domain" description="Rhodopsin" evidence="8">
    <location>
        <begin position="39"/>
        <end position="280"/>
    </location>
</feature>
<keyword evidence="3 7" id="KW-1133">Transmembrane helix</keyword>
<feature type="transmembrane region" description="Helical" evidence="7">
    <location>
        <begin position="185"/>
        <end position="207"/>
    </location>
</feature>
<comment type="similarity">
    <text evidence="5">Belongs to the SAT4 family.</text>
</comment>
<dbReference type="InterPro" id="IPR049326">
    <property type="entry name" value="Rhodopsin_dom_fungi"/>
</dbReference>
<gene>
    <name evidence="9" type="ORF">HO173_008652</name>
</gene>
<evidence type="ECO:0000256" key="2">
    <source>
        <dbReference type="ARBA" id="ARBA00022692"/>
    </source>
</evidence>
<evidence type="ECO:0000313" key="10">
    <source>
        <dbReference type="Proteomes" id="UP000578531"/>
    </source>
</evidence>
<evidence type="ECO:0000256" key="7">
    <source>
        <dbReference type="SAM" id="Phobius"/>
    </source>
</evidence>
<dbReference type="OrthoDB" id="5429740at2759"/>
<evidence type="ECO:0000256" key="1">
    <source>
        <dbReference type="ARBA" id="ARBA00004141"/>
    </source>
</evidence>
<dbReference type="Pfam" id="PF20684">
    <property type="entry name" value="Fung_rhodopsin"/>
    <property type="match status" value="1"/>
</dbReference>
<dbReference type="GO" id="GO:0016020">
    <property type="term" value="C:membrane"/>
    <property type="evidence" value="ECO:0007669"/>
    <property type="project" value="UniProtKB-SubCell"/>
</dbReference>
<feature type="region of interest" description="Disordered" evidence="6">
    <location>
        <begin position="348"/>
        <end position="378"/>
    </location>
</feature>
<comment type="caution">
    <text evidence="9">The sequence shown here is derived from an EMBL/GenBank/DDBJ whole genome shotgun (WGS) entry which is preliminary data.</text>
</comment>
<comment type="subcellular location">
    <subcellularLocation>
        <location evidence="1">Membrane</location>
        <topology evidence="1">Multi-pass membrane protein</topology>
    </subcellularLocation>
</comment>
<dbReference type="EMBL" id="JACCJC010000041">
    <property type="protein sequence ID" value="KAF6233108.1"/>
    <property type="molecule type" value="Genomic_DNA"/>
</dbReference>
<evidence type="ECO:0000256" key="5">
    <source>
        <dbReference type="ARBA" id="ARBA00038359"/>
    </source>
</evidence>
<feature type="transmembrane region" description="Helical" evidence="7">
    <location>
        <begin position="134"/>
        <end position="165"/>
    </location>
</feature>
<dbReference type="RefSeq" id="XP_037162530.1">
    <property type="nucleotide sequence ID" value="XM_037310548.1"/>
</dbReference>